<sequence>MVDSGVAREFLRRHPLPLVRGASFTLEAATGHLEARVYGREEILAWQRGGAEIELNDTHGHGTAILSILHDQARPAADVELYVARMLDEHLRGSSICFVEALTWLVDDESVDLVNLSLGTANMALADRMQGLINRAVARGVTLVCAAGGVPTWPAQLEGVVAVADGALARSAGADIKIDHVRTEHAVRIYEKGRWVERPMTTSYACAAAAAQVIRGEPL</sequence>
<dbReference type="RefSeq" id="WP_245678537.1">
    <property type="nucleotide sequence ID" value="NZ_CP012159.1"/>
</dbReference>
<dbReference type="InterPro" id="IPR036852">
    <property type="entry name" value="Peptidase_S8/S53_dom_sf"/>
</dbReference>
<accession>A0A0K1EGB6</accession>
<dbReference type="InterPro" id="IPR000209">
    <property type="entry name" value="Peptidase_S8/S53_dom"/>
</dbReference>
<evidence type="ECO:0000259" key="2">
    <source>
        <dbReference type="Pfam" id="PF00082"/>
    </source>
</evidence>
<dbReference type="GO" id="GO:0006508">
    <property type="term" value="P:proteolysis"/>
    <property type="evidence" value="ECO:0007669"/>
    <property type="project" value="InterPro"/>
</dbReference>
<evidence type="ECO:0000313" key="3">
    <source>
        <dbReference type="EMBL" id="AKT39915.1"/>
    </source>
</evidence>
<dbReference type="KEGG" id="ccro:CMC5_040660"/>
<protein>
    <recommendedName>
        <fullName evidence="2">Peptidase S8/S53 domain-containing protein</fullName>
    </recommendedName>
</protein>
<dbReference type="SUPFAM" id="SSF52743">
    <property type="entry name" value="Subtilisin-like"/>
    <property type="match status" value="1"/>
</dbReference>
<dbReference type="Pfam" id="PF00082">
    <property type="entry name" value="Peptidase_S8"/>
    <property type="match status" value="1"/>
</dbReference>
<gene>
    <name evidence="3" type="ORF">CMC5_040660</name>
</gene>
<reference evidence="3 4" key="1">
    <citation type="submission" date="2015-07" db="EMBL/GenBank/DDBJ databases">
        <title>Genome analysis of myxobacterium Chondromyces crocatus Cm c5 reveals a high potential for natural compound synthesis and the genetic basis for the loss of fruiting body formation.</title>
        <authorList>
            <person name="Zaburannyi N."/>
            <person name="Bunk B."/>
            <person name="Maier J."/>
            <person name="Overmann J."/>
            <person name="Mueller R."/>
        </authorList>
    </citation>
    <scope>NUCLEOTIDE SEQUENCE [LARGE SCALE GENOMIC DNA]</scope>
    <source>
        <strain evidence="3 4">Cm c5</strain>
    </source>
</reference>
<evidence type="ECO:0000256" key="1">
    <source>
        <dbReference type="PROSITE-ProRule" id="PRU01240"/>
    </source>
</evidence>
<dbReference type="Proteomes" id="UP000067626">
    <property type="component" value="Chromosome"/>
</dbReference>
<feature type="domain" description="Peptidase S8/S53" evidence="2">
    <location>
        <begin position="46"/>
        <end position="164"/>
    </location>
</feature>
<dbReference type="STRING" id="52.CMC5_040660"/>
<name>A0A0K1EGB6_CHOCO</name>
<comment type="caution">
    <text evidence="1">Lacks conserved residue(s) required for the propagation of feature annotation.</text>
</comment>
<dbReference type="Gene3D" id="3.40.50.200">
    <property type="entry name" value="Peptidase S8/S53 domain"/>
    <property type="match status" value="1"/>
</dbReference>
<organism evidence="3 4">
    <name type="scientific">Chondromyces crocatus</name>
    <dbReference type="NCBI Taxonomy" id="52"/>
    <lineage>
        <taxon>Bacteria</taxon>
        <taxon>Pseudomonadati</taxon>
        <taxon>Myxococcota</taxon>
        <taxon>Polyangia</taxon>
        <taxon>Polyangiales</taxon>
        <taxon>Polyangiaceae</taxon>
        <taxon>Chondromyces</taxon>
    </lineage>
</organism>
<evidence type="ECO:0000313" key="4">
    <source>
        <dbReference type="Proteomes" id="UP000067626"/>
    </source>
</evidence>
<dbReference type="AlphaFoldDB" id="A0A0K1EGB6"/>
<dbReference type="GO" id="GO:0004252">
    <property type="term" value="F:serine-type endopeptidase activity"/>
    <property type="evidence" value="ECO:0007669"/>
    <property type="project" value="InterPro"/>
</dbReference>
<proteinExistence type="inferred from homology"/>
<dbReference type="PROSITE" id="PS51892">
    <property type="entry name" value="SUBTILASE"/>
    <property type="match status" value="1"/>
</dbReference>
<comment type="similarity">
    <text evidence="1">Belongs to the peptidase S8 family.</text>
</comment>
<keyword evidence="4" id="KW-1185">Reference proteome</keyword>
<dbReference type="EMBL" id="CP012159">
    <property type="protein sequence ID" value="AKT39915.1"/>
    <property type="molecule type" value="Genomic_DNA"/>
</dbReference>